<proteinExistence type="predicted"/>
<reference evidence="2 3" key="1">
    <citation type="submission" date="2024-09" db="EMBL/GenBank/DDBJ databases">
        <title>Itraconazole resistance in Madurella fahalii resulting from another homologue of gene encoding cytochrome P450 14-alpha sterol demethylase (CYP51).</title>
        <authorList>
            <person name="Yoshioka I."/>
            <person name="Fahal A.H."/>
            <person name="Kaneko S."/>
            <person name="Yaguchi T."/>
        </authorList>
    </citation>
    <scope>NUCLEOTIDE SEQUENCE [LARGE SCALE GENOMIC DNA]</scope>
    <source>
        <strain evidence="2 3">IFM 68171</strain>
    </source>
</reference>
<gene>
    <name evidence="2" type="ORF">MFIFM68171_11226</name>
</gene>
<keyword evidence="3" id="KW-1185">Reference proteome</keyword>
<comment type="caution">
    <text evidence="2">The sequence shown here is derived from an EMBL/GenBank/DDBJ whole genome shotgun (WGS) entry which is preliminary data.</text>
</comment>
<evidence type="ECO:0000313" key="3">
    <source>
        <dbReference type="Proteomes" id="UP001628179"/>
    </source>
</evidence>
<dbReference type="GeneID" id="98181968"/>
<name>A0ABQ0GTF5_9PEZI</name>
<evidence type="ECO:0000313" key="2">
    <source>
        <dbReference type="EMBL" id="GAB1321016.1"/>
    </source>
</evidence>
<sequence length="158" mass="17721">MILTGPGKWLLPKPAQSGHSHGQQDPSPSLAKHVFDEVGSGTRDDPTVAWLFDPGTLRKSRILANFNDDTKREHVEITMEVARSYGFNCVIIRKEAHDEQAWVGGHIYVVAAEEPDGRTAIRQMDNPANQRCIVLEGLEKVSEEFWFERNAWLKGDGP</sequence>
<feature type="region of interest" description="Disordered" evidence="1">
    <location>
        <begin position="11"/>
        <end position="32"/>
    </location>
</feature>
<protein>
    <submittedName>
        <fullName evidence="2">Uncharacterized protein</fullName>
    </submittedName>
</protein>
<feature type="compositionally biased region" description="Polar residues" evidence="1">
    <location>
        <begin position="17"/>
        <end position="27"/>
    </location>
</feature>
<dbReference type="Proteomes" id="UP001628179">
    <property type="component" value="Unassembled WGS sequence"/>
</dbReference>
<dbReference type="EMBL" id="BAAFSV010000006">
    <property type="protein sequence ID" value="GAB1321016.1"/>
    <property type="molecule type" value="Genomic_DNA"/>
</dbReference>
<accession>A0ABQ0GTF5</accession>
<dbReference type="RefSeq" id="XP_070922746.1">
    <property type="nucleotide sequence ID" value="XM_071066645.1"/>
</dbReference>
<evidence type="ECO:0000256" key="1">
    <source>
        <dbReference type="SAM" id="MobiDB-lite"/>
    </source>
</evidence>
<organism evidence="2 3">
    <name type="scientific">Madurella fahalii</name>
    <dbReference type="NCBI Taxonomy" id="1157608"/>
    <lineage>
        <taxon>Eukaryota</taxon>
        <taxon>Fungi</taxon>
        <taxon>Dikarya</taxon>
        <taxon>Ascomycota</taxon>
        <taxon>Pezizomycotina</taxon>
        <taxon>Sordariomycetes</taxon>
        <taxon>Sordariomycetidae</taxon>
        <taxon>Sordariales</taxon>
        <taxon>Sordariales incertae sedis</taxon>
        <taxon>Madurella</taxon>
    </lineage>
</organism>